<accession>A0A6M3LEX3</accession>
<protein>
    <submittedName>
        <fullName evidence="1">Uncharacterized protein</fullName>
    </submittedName>
</protein>
<evidence type="ECO:0000313" key="1">
    <source>
        <dbReference type="EMBL" id="QJA91884.1"/>
    </source>
</evidence>
<gene>
    <name evidence="1" type="ORF">MM415B03236_0010</name>
</gene>
<proteinExistence type="predicted"/>
<sequence length="63" mass="7303">MHQKNEDVENKMNPYDDYLKALQDTCNLLELAALNAKLCAEYTDEVCEHLDEALRLLEEADVF</sequence>
<dbReference type="AlphaFoldDB" id="A0A6M3LEX3"/>
<name>A0A6M3LEX3_9ZZZZ</name>
<reference evidence="1" key="1">
    <citation type="submission" date="2020-03" db="EMBL/GenBank/DDBJ databases">
        <title>The deep terrestrial virosphere.</title>
        <authorList>
            <person name="Holmfeldt K."/>
            <person name="Nilsson E."/>
            <person name="Simone D."/>
            <person name="Lopez-Fernandez M."/>
            <person name="Wu X."/>
            <person name="de Brujin I."/>
            <person name="Lundin D."/>
            <person name="Andersson A."/>
            <person name="Bertilsson S."/>
            <person name="Dopson M."/>
        </authorList>
    </citation>
    <scope>NUCLEOTIDE SEQUENCE</scope>
    <source>
        <strain evidence="1">MM415B03236</strain>
    </source>
</reference>
<dbReference type="EMBL" id="MT143021">
    <property type="protein sequence ID" value="QJA91884.1"/>
    <property type="molecule type" value="Genomic_DNA"/>
</dbReference>
<organism evidence="1">
    <name type="scientific">viral metagenome</name>
    <dbReference type="NCBI Taxonomy" id="1070528"/>
    <lineage>
        <taxon>unclassified sequences</taxon>
        <taxon>metagenomes</taxon>
        <taxon>organismal metagenomes</taxon>
    </lineage>
</organism>